<evidence type="ECO:0000256" key="7">
    <source>
        <dbReference type="SAM" id="Phobius"/>
    </source>
</evidence>
<dbReference type="PANTHER" id="PTHR11523">
    <property type="entry name" value="SODIUM/POTASSIUM-DEPENDENT ATPASE BETA SUBUNIT"/>
    <property type="match status" value="1"/>
</dbReference>
<dbReference type="InterPro" id="IPR038702">
    <property type="entry name" value="Na/K_ATPase_sub_beta_sf"/>
</dbReference>
<dbReference type="Pfam" id="PF00287">
    <property type="entry name" value="Na_K-ATPase"/>
    <property type="match status" value="1"/>
</dbReference>
<dbReference type="GeneID" id="111087959"/>
<proteinExistence type="inferred from homology"/>
<keyword evidence="6 7" id="KW-0472">Membrane</keyword>
<sequence>MAEQESYQIACIKEDLGGVTKSNRELNKDEDNLHSLMCCSFRRQTTNKPRDPTRRILTFTGMVCLVCTFVVIGIVIIAVLLSKLTKADKPFTKPLDIVSIVPKPQNFVDRKRTILVHRQNIILWKRQVTQLDNLLKKYEEQYYKPPSCQIREENNCSSLTELIGLNCSIENNFGYDKGYPCVALIFTKVPEWVPKPFVNISRSKIPQKFAKKYDPKLLYLTCEREHVEDNLQIIFSPLQGFRRSEFSAKSESLPLVMLQFFNLPIATDIHIICRLWAENLKTDNQGVVPSKIQFSLLII</sequence>
<evidence type="ECO:0000256" key="5">
    <source>
        <dbReference type="ARBA" id="ARBA00022989"/>
    </source>
</evidence>
<evidence type="ECO:0000256" key="3">
    <source>
        <dbReference type="ARBA" id="ARBA00022692"/>
    </source>
</evidence>
<evidence type="ECO:0000256" key="2">
    <source>
        <dbReference type="ARBA" id="ARBA00005876"/>
    </source>
</evidence>
<evidence type="ECO:0000256" key="6">
    <source>
        <dbReference type="ARBA" id="ARBA00023136"/>
    </source>
</evidence>
<reference evidence="9" key="1">
    <citation type="submission" date="2025-08" db="UniProtKB">
        <authorList>
            <consortium name="RefSeq"/>
        </authorList>
    </citation>
    <scope>IDENTIFICATION</scope>
    <source>
        <tissue evidence="9">Muscle</tissue>
    </source>
</reference>
<organism evidence="8 9">
    <name type="scientific">Limulus polyphemus</name>
    <name type="common">Atlantic horseshoe crab</name>
    <dbReference type="NCBI Taxonomy" id="6850"/>
    <lineage>
        <taxon>Eukaryota</taxon>
        <taxon>Metazoa</taxon>
        <taxon>Ecdysozoa</taxon>
        <taxon>Arthropoda</taxon>
        <taxon>Chelicerata</taxon>
        <taxon>Merostomata</taxon>
        <taxon>Xiphosura</taxon>
        <taxon>Limulidae</taxon>
        <taxon>Limulus</taxon>
    </lineage>
</organism>
<dbReference type="InterPro" id="IPR000402">
    <property type="entry name" value="Na/K_ATPase_sub_beta"/>
</dbReference>
<comment type="similarity">
    <text evidence="2">Belongs to the X(+)/potassium ATPases subunit beta family.</text>
</comment>
<keyword evidence="4" id="KW-0735">Signal-anchor</keyword>
<evidence type="ECO:0000313" key="8">
    <source>
        <dbReference type="Proteomes" id="UP000694941"/>
    </source>
</evidence>
<protein>
    <submittedName>
        <fullName evidence="9">Sodium/potassium-transporting ATPase subunit beta-like</fullName>
    </submittedName>
</protein>
<dbReference type="Proteomes" id="UP000694941">
    <property type="component" value="Unplaced"/>
</dbReference>
<keyword evidence="3 7" id="KW-0812">Transmembrane</keyword>
<dbReference type="PANTHER" id="PTHR11523:SF28">
    <property type="entry name" value="NA_K-ATPASE BETA SUBUNIT ISOFORM 4-RELATED"/>
    <property type="match status" value="1"/>
</dbReference>
<feature type="transmembrane region" description="Helical" evidence="7">
    <location>
        <begin position="56"/>
        <end position="81"/>
    </location>
</feature>
<dbReference type="Gene3D" id="2.60.40.1660">
    <property type="entry name" value="Na, k-atpase alpha subunit"/>
    <property type="match status" value="1"/>
</dbReference>
<evidence type="ECO:0000256" key="4">
    <source>
        <dbReference type="ARBA" id="ARBA00022968"/>
    </source>
</evidence>
<comment type="subcellular location">
    <subcellularLocation>
        <location evidence="1">Membrane</location>
        <topology evidence="1">Single-pass type II membrane protein</topology>
    </subcellularLocation>
</comment>
<evidence type="ECO:0000313" key="9">
    <source>
        <dbReference type="RefSeq" id="XP_022252176.1"/>
    </source>
</evidence>
<evidence type="ECO:0000256" key="1">
    <source>
        <dbReference type="ARBA" id="ARBA00004606"/>
    </source>
</evidence>
<dbReference type="RefSeq" id="XP_022252176.1">
    <property type="nucleotide sequence ID" value="XM_022396468.1"/>
</dbReference>
<keyword evidence="8" id="KW-1185">Reference proteome</keyword>
<name>A0ABM1T8H0_LIMPO</name>
<gene>
    <name evidence="9" type="primary">LOC111087959</name>
</gene>
<accession>A0ABM1T8H0</accession>
<keyword evidence="5 7" id="KW-1133">Transmembrane helix</keyword>